<proteinExistence type="predicted"/>
<evidence type="ECO:0000259" key="1">
    <source>
        <dbReference type="Pfam" id="PF02036"/>
    </source>
</evidence>
<protein>
    <submittedName>
        <fullName evidence="2">SCP2 sterol-binding domain-containing protein</fullName>
    </submittedName>
</protein>
<evidence type="ECO:0000313" key="2">
    <source>
        <dbReference type="EMBL" id="MFC4127915.1"/>
    </source>
</evidence>
<dbReference type="PANTHER" id="PTHR10094:SF25">
    <property type="entry name" value="SCP2 STEROL-BINDING DOMAIN-CONTAINING PROTEIN 1"/>
    <property type="match status" value="1"/>
</dbReference>
<keyword evidence="3" id="KW-1185">Reference proteome</keyword>
<dbReference type="Gene3D" id="3.30.1050.10">
    <property type="entry name" value="SCP2 sterol-binding domain"/>
    <property type="match status" value="1"/>
</dbReference>
<accession>A0ABV8LB58</accession>
<reference evidence="3" key="1">
    <citation type="journal article" date="2019" name="Int. J. Syst. Evol. Microbiol.">
        <title>The Global Catalogue of Microorganisms (GCM) 10K type strain sequencing project: providing services to taxonomists for standard genome sequencing and annotation.</title>
        <authorList>
            <consortium name="The Broad Institute Genomics Platform"/>
            <consortium name="The Broad Institute Genome Sequencing Center for Infectious Disease"/>
            <person name="Wu L."/>
            <person name="Ma J."/>
        </authorList>
    </citation>
    <scope>NUCLEOTIDE SEQUENCE [LARGE SCALE GENOMIC DNA]</scope>
    <source>
        <strain evidence="3">CGMCC 4.7204</strain>
    </source>
</reference>
<gene>
    <name evidence="2" type="ORF">ACFOW8_23600</name>
</gene>
<dbReference type="PANTHER" id="PTHR10094">
    <property type="entry name" value="STEROL CARRIER PROTEIN 2 SCP-2 FAMILY PROTEIN"/>
    <property type="match status" value="1"/>
</dbReference>
<dbReference type="EMBL" id="JBHSBA010000015">
    <property type="protein sequence ID" value="MFC4127915.1"/>
    <property type="molecule type" value="Genomic_DNA"/>
</dbReference>
<dbReference type="InterPro" id="IPR036527">
    <property type="entry name" value="SCP2_sterol-bd_dom_sf"/>
</dbReference>
<name>A0ABV8LB58_9NOCA</name>
<dbReference type="RefSeq" id="WP_378553636.1">
    <property type="nucleotide sequence ID" value="NZ_JBHSBA010000015.1"/>
</dbReference>
<dbReference type="InterPro" id="IPR003033">
    <property type="entry name" value="SCP2_sterol-bd_dom"/>
</dbReference>
<evidence type="ECO:0000313" key="3">
    <source>
        <dbReference type="Proteomes" id="UP001595767"/>
    </source>
</evidence>
<dbReference type="SUPFAM" id="SSF55718">
    <property type="entry name" value="SCP-like"/>
    <property type="match status" value="1"/>
</dbReference>
<comment type="caution">
    <text evidence="2">The sequence shown here is derived from an EMBL/GenBank/DDBJ whole genome shotgun (WGS) entry which is preliminary data.</text>
</comment>
<dbReference type="Proteomes" id="UP001595767">
    <property type="component" value="Unassembled WGS sequence"/>
</dbReference>
<feature type="domain" description="SCP2" evidence="1">
    <location>
        <begin position="22"/>
        <end position="106"/>
    </location>
</feature>
<organism evidence="2 3">
    <name type="scientific">Nocardia rhizosphaerae</name>
    <dbReference type="NCBI Taxonomy" id="1691571"/>
    <lineage>
        <taxon>Bacteria</taxon>
        <taxon>Bacillati</taxon>
        <taxon>Actinomycetota</taxon>
        <taxon>Actinomycetes</taxon>
        <taxon>Mycobacteriales</taxon>
        <taxon>Nocardiaceae</taxon>
        <taxon>Nocardia</taxon>
    </lineage>
</organism>
<sequence>MSITIEEIFEQLPTRFIATAAVGLTKTLQWRITDAAEPGVWAFEIAEGAGRVIPGGVAEPDTTFTTTSEVWVGVADGSRDAMREFLTGTLKVEGDMTLALKVPEFFETPTDAETASAAEAEG</sequence>
<dbReference type="Pfam" id="PF02036">
    <property type="entry name" value="SCP2"/>
    <property type="match status" value="1"/>
</dbReference>